<dbReference type="Pfam" id="PF01292">
    <property type="entry name" value="Ni_hydr_CYTB"/>
    <property type="match status" value="1"/>
</dbReference>
<name>A0A0B4XR19_9GAMM</name>
<dbReference type="STRING" id="391936.S7S_16120"/>
<evidence type="ECO:0000256" key="1">
    <source>
        <dbReference type="ARBA" id="ARBA00004651"/>
    </source>
</evidence>
<evidence type="ECO:0000259" key="7">
    <source>
        <dbReference type="Pfam" id="PF01292"/>
    </source>
</evidence>
<feature type="transmembrane region" description="Helical" evidence="6">
    <location>
        <begin position="55"/>
        <end position="73"/>
    </location>
</feature>
<dbReference type="InterPro" id="IPR051542">
    <property type="entry name" value="Hydrogenase_cytochrome"/>
</dbReference>
<dbReference type="GO" id="GO:0020037">
    <property type="term" value="F:heme binding"/>
    <property type="evidence" value="ECO:0007669"/>
    <property type="project" value="TreeGrafter"/>
</dbReference>
<dbReference type="GO" id="GO:0022904">
    <property type="term" value="P:respiratory electron transport chain"/>
    <property type="evidence" value="ECO:0007669"/>
    <property type="project" value="InterPro"/>
</dbReference>
<feature type="transmembrane region" description="Helical" evidence="6">
    <location>
        <begin position="30"/>
        <end position="48"/>
    </location>
</feature>
<dbReference type="Proteomes" id="UP000006764">
    <property type="component" value="Chromosome"/>
</dbReference>
<evidence type="ECO:0000256" key="6">
    <source>
        <dbReference type="SAM" id="Phobius"/>
    </source>
</evidence>
<dbReference type="AlphaFoldDB" id="A0A0B4XR19"/>
<keyword evidence="4 6" id="KW-1133">Transmembrane helix</keyword>
<reference evidence="8 9" key="1">
    <citation type="journal article" date="2012" name="J. Bacteriol.">
        <title>Genome sequence of an alkane-degrading bacterium, Alcanivorax pacificus type strain W11-5, isolated from deep sea sediment.</title>
        <authorList>
            <person name="Lai Q."/>
            <person name="Shao Z."/>
        </authorList>
    </citation>
    <scope>NUCLEOTIDE SEQUENCE [LARGE SCALE GENOMIC DNA]</scope>
    <source>
        <strain evidence="8 9">W11-5</strain>
    </source>
</reference>
<dbReference type="InterPro" id="IPR016174">
    <property type="entry name" value="Di-haem_cyt_TM"/>
</dbReference>
<evidence type="ECO:0000313" key="8">
    <source>
        <dbReference type="EMBL" id="AJD49636.1"/>
    </source>
</evidence>
<evidence type="ECO:0000256" key="4">
    <source>
        <dbReference type="ARBA" id="ARBA00022989"/>
    </source>
</evidence>
<keyword evidence="3 6" id="KW-0812">Transmembrane</keyword>
<protein>
    <submittedName>
        <fullName evidence="8">Cytochrome B561</fullName>
    </submittedName>
</protein>
<dbReference type="GO" id="GO:0005886">
    <property type="term" value="C:plasma membrane"/>
    <property type="evidence" value="ECO:0007669"/>
    <property type="project" value="UniProtKB-SubCell"/>
</dbReference>
<feature type="domain" description="Cytochrome b561 bacterial/Ni-hydrogenase" evidence="7">
    <location>
        <begin position="24"/>
        <end position="192"/>
    </location>
</feature>
<accession>A0A0B4XR19</accession>
<sequence length="247" mass="26865">MTDIVAATIGFTAEKVPMQHVTLWDLPLRLFHWGLVIAVAGALITLQLGGNLMIWHERFGLAVIGLLTFRLVWGVIGPYHARFITFFPTPVRLRAYLRGEWQGTGHNPLGALSVFALLGVFGWQAISGLFSYDDIGFGGPLRSLVSGATVERLSGLHRDGEWWLYGLIALHVLAILVYALRGRHLTGAMIHGRTPVDTIPAALHSTHRATVRWPALVIALVIAAAAVWLASGVWIDTPPPAPAAPAW</sequence>
<evidence type="ECO:0000256" key="5">
    <source>
        <dbReference type="ARBA" id="ARBA00023136"/>
    </source>
</evidence>
<dbReference type="InterPro" id="IPR011577">
    <property type="entry name" value="Cyt_b561_bac/Ni-Hgenase"/>
</dbReference>
<organism evidence="8 9">
    <name type="scientific">Isoalcanivorax pacificus W11-5</name>
    <dbReference type="NCBI Taxonomy" id="391936"/>
    <lineage>
        <taxon>Bacteria</taxon>
        <taxon>Pseudomonadati</taxon>
        <taxon>Pseudomonadota</taxon>
        <taxon>Gammaproteobacteria</taxon>
        <taxon>Oceanospirillales</taxon>
        <taxon>Alcanivoracaceae</taxon>
        <taxon>Isoalcanivorax</taxon>
    </lineage>
</organism>
<comment type="subcellular location">
    <subcellularLocation>
        <location evidence="1">Cell membrane</location>
        <topology evidence="1">Multi-pass membrane protein</topology>
    </subcellularLocation>
</comment>
<keyword evidence="5 6" id="KW-0472">Membrane</keyword>
<keyword evidence="9" id="KW-1185">Reference proteome</keyword>
<dbReference type="KEGG" id="apac:S7S_16120"/>
<proteinExistence type="predicted"/>
<dbReference type="HOGENOM" id="CLU_078451_0_0_6"/>
<keyword evidence="2" id="KW-1003">Cell membrane</keyword>
<dbReference type="PANTHER" id="PTHR30485:SF2">
    <property type="entry name" value="BLL0597 PROTEIN"/>
    <property type="match status" value="1"/>
</dbReference>
<dbReference type="RefSeq" id="WP_202966509.1">
    <property type="nucleotide sequence ID" value="NZ_CP004387.1"/>
</dbReference>
<dbReference type="SUPFAM" id="SSF81342">
    <property type="entry name" value="Transmembrane di-heme cytochromes"/>
    <property type="match status" value="1"/>
</dbReference>
<evidence type="ECO:0000313" key="9">
    <source>
        <dbReference type="Proteomes" id="UP000006764"/>
    </source>
</evidence>
<dbReference type="PANTHER" id="PTHR30485">
    <property type="entry name" value="NI/FE-HYDROGENASE 1 B-TYPE CYTOCHROME SUBUNIT"/>
    <property type="match status" value="1"/>
</dbReference>
<feature type="transmembrane region" description="Helical" evidence="6">
    <location>
        <begin position="213"/>
        <end position="235"/>
    </location>
</feature>
<dbReference type="GO" id="GO:0009055">
    <property type="term" value="F:electron transfer activity"/>
    <property type="evidence" value="ECO:0007669"/>
    <property type="project" value="InterPro"/>
</dbReference>
<evidence type="ECO:0000256" key="3">
    <source>
        <dbReference type="ARBA" id="ARBA00022692"/>
    </source>
</evidence>
<dbReference type="EMBL" id="CP004387">
    <property type="protein sequence ID" value="AJD49636.1"/>
    <property type="molecule type" value="Genomic_DNA"/>
</dbReference>
<gene>
    <name evidence="8" type="ORF">S7S_16120</name>
</gene>
<feature type="transmembrane region" description="Helical" evidence="6">
    <location>
        <begin position="162"/>
        <end position="180"/>
    </location>
</feature>
<evidence type="ECO:0000256" key="2">
    <source>
        <dbReference type="ARBA" id="ARBA00022475"/>
    </source>
</evidence>
<dbReference type="Gene3D" id="1.20.950.20">
    <property type="entry name" value="Transmembrane di-heme cytochromes, Chain C"/>
    <property type="match status" value="1"/>
</dbReference>